<organism evidence="2 3">
    <name type="scientific">Panicum virgatum</name>
    <name type="common">Blackwell switchgrass</name>
    <dbReference type="NCBI Taxonomy" id="38727"/>
    <lineage>
        <taxon>Eukaryota</taxon>
        <taxon>Viridiplantae</taxon>
        <taxon>Streptophyta</taxon>
        <taxon>Embryophyta</taxon>
        <taxon>Tracheophyta</taxon>
        <taxon>Spermatophyta</taxon>
        <taxon>Magnoliopsida</taxon>
        <taxon>Liliopsida</taxon>
        <taxon>Poales</taxon>
        <taxon>Poaceae</taxon>
        <taxon>PACMAD clade</taxon>
        <taxon>Panicoideae</taxon>
        <taxon>Panicodae</taxon>
        <taxon>Paniceae</taxon>
        <taxon>Panicinae</taxon>
        <taxon>Panicum</taxon>
        <taxon>Panicum sect. Hiantes</taxon>
    </lineage>
</organism>
<feature type="compositionally biased region" description="Polar residues" evidence="1">
    <location>
        <begin position="73"/>
        <end position="99"/>
    </location>
</feature>
<proteinExistence type="predicted"/>
<name>A0A8T0VIT7_PANVG</name>
<feature type="region of interest" description="Disordered" evidence="1">
    <location>
        <begin position="72"/>
        <end position="127"/>
    </location>
</feature>
<dbReference type="Proteomes" id="UP000823388">
    <property type="component" value="Chromosome 2N"/>
</dbReference>
<sequence>MQPAENIKQHVHHTNPQNQMSTLYSPGGTLSKDEQATITRDEDATIRREFIPHSASTTGTLLKALKDYHPNIQFDTTPLPQKDSGTLDLQTDTVNSSQGDKTRSRGPPIFDDSISNQKKKTYVWHNT</sequence>
<dbReference type="EMBL" id="CM029040">
    <property type="protein sequence ID" value="KAG2634708.1"/>
    <property type="molecule type" value="Genomic_DNA"/>
</dbReference>
<feature type="compositionally biased region" description="Basic and acidic residues" evidence="1">
    <location>
        <begin position="31"/>
        <end position="51"/>
    </location>
</feature>
<evidence type="ECO:0000313" key="2">
    <source>
        <dbReference type="EMBL" id="KAG2634708.1"/>
    </source>
</evidence>
<comment type="caution">
    <text evidence="2">The sequence shown here is derived from an EMBL/GenBank/DDBJ whole genome shotgun (WGS) entry which is preliminary data.</text>
</comment>
<feature type="region of interest" description="Disordered" evidence="1">
    <location>
        <begin position="1"/>
        <end position="57"/>
    </location>
</feature>
<dbReference type="AlphaFoldDB" id="A0A8T0VIT7"/>
<accession>A0A8T0VIT7</accession>
<reference evidence="2" key="1">
    <citation type="submission" date="2020-05" db="EMBL/GenBank/DDBJ databases">
        <title>WGS assembly of Panicum virgatum.</title>
        <authorList>
            <person name="Lovell J.T."/>
            <person name="Jenkins J."/>
            <person name="Shu S."/>
            <person name="Juenger T.E."/>
            <person name="Schmutz J."/>
        </authorList>
    </citation>
    <scope>NUCLEOTIDE SEQUENCE</scope>
    <source>
        <strain evidence="2">AP13</strain>
    </source>
</reference>
<evidence type="ECO:0000256" key="1">
    <source>
        <dbReference type="SAM" id="MobiDB-lite"/>
    </source>
</evidence>
<feature type="compositionally biased region" description="Polar residues" evidence="1">
    <location>
        <begin position="14"/>
        <end position="24"/>
    </location>
</feature>
<protein>
    <submittedName>
        <fullName evidence="2">Uncharacterized protein</fullName>
    </submittedName>
</protein>
<gene>
    <name evidence="2" type="ORF">PVAP13_2NG395206</name>
</gene>
<feature type="compositionally biased region" description="Basic residues" evidence="1">
    <location>
        <begin position="117"/>
        <end position="127"/>
    </location>
</feature>
<keyword evidence="3" id="KW-1185">Reference proteome</keyword>
<evidence type="ECO:0000313" key="3">
    <source>
        <dbReference type="Proteomes" id="UP000823388"/>
    </source>
</evidence>